<dbReference type="Proteomes" id="UP000359125">
    <property type="component" value="Unassembled WGS sequence"/>
</dbReference>
<name>A0A2S7HME6_ECOLX</name>
<comment type="caution">
    <text evidence="3">The sequence shown here is derived from an EMBL/GenBank/DDBJ whole genome shotgun (WGS) entry which is preliminary data.</text>
</comment>
<dbReference type="EMBL" id="RDDM01000861">
    <property type="protein sequence ID" value="RLY49822.1"/>
    <property type="molecule type" value="Genomic_DNA"/>
</dbReference>
<reference evidence="2 6" key="3">
    <citation type="submission" date="2019-12" db="EMBL/GenBank/DDBJ databases">
        <title>Enteriobacteria Tanzani isolates_10434.</title>
        <authorList>
            <person name="Subbiah M."/>
            <person name="Call D."/>
        </authorList>
    </citation>
    <scope>NUCLEOTIDE SEQUENCE [LARGE SCALE GENOMIC DNA]</scope>
    <source>
        <strain evidence="2 6">10434wG3</strain>
    </source>
</reference>
<evidence type="ECO:0000313" key="6">
    <source>
        <dbReference type="Proteomes" id="UP000447081"/>
    </source>
</evidence>
<reference evidence="3 4" key="1">
    <citation type="submission" date="2018-10" db="EMBL/GenBank/DDBJ databases">
        <title>Comparison of Escherichia coli isolates recovered from retail chicken and from chicken fecal samples by antimicrobial susceptibility test and whole genome sequencing.</title>
        <authorList>
            <person name="Tang B."/>
            <person name="Ma Y."/>
            <person name="He X."/>
            <person name="Cao L."/>
            <person name="Xia X."/>
            <person name="Yang H."/>
        </authorList>
    </citation>
    <scope>NUCLEOTIDE SEQUENCE [LARGE SCALE GENOMIC DNA]</scope>
    <source>
        <strain evidence="3 4">CMJH98b</strain>
    </source>
</reference>
<protein>
    <submittedName>
        <fullName evidence="3">Transcriptional regulator</fullName>
    </submittedName>
</protein>
<evidence type="ECO:0000313" key="1">
    <source>
        <dbReference type="EMBL" id="MQK27057.1"/>
    </source>
</evidence>
<gene>
    <name evidence="3" type="ORF">EAI46_30780</name>
    <name evidence="1" type="ORF">EIZ93_22840</name>
    <name evidence="2" type="ORF">GRW24_33610</name>
</gene>
<evidence type="ECO:0000313" key="4">
    <source>
        <dbReference type="Proteomes" id="UP000281340"/>
    </source>
</evidence>
<dbReference type="EMBL" id="RYCF01000140">
    <property type="protein sequence ID" value="MQK27057.1"/>
    <property type="molecule type" value="Genomic_DNA"/>
</dbReference>
<proteinExistence type="predicted"/>
<dbReference type="EMBL" id="WUIG01001777">
    <property type="protein sequence ID" value="MXJ13330.1"/>
    <property type="molecule type" value="Genomic_DNA"/>
</dbReference>
<evidence type="ECO:0000313" key="3">
    <source>
        <dbReference type="EMBL" id="RLY49822.1"/>
    </source>
</evidence>
<evidence type="ECO:0000313" key="2">
    <source>
        <dbReference type="EMBL" id="MXJ13330.1"/>
    </source>
</evidence>
<dbReference type="Proteomes" id="UP000447081">
    <property type="component" value="Unassembled WGS sequence"/>
</dbReference>
<feature type="non-terminal residue" evidence="3">
    <location>
        <position position="1"/>
    </location>
</feature>
<organism evidence="3 4">
    <name type="scientific">Escherichia coli</name>
    <dbReference type="NCBI Taxonomy" id="562"/>
    <lineage>
        <taxon>Bacteria</taxon>
        <taxon>Pseudomonadati</taxon>
        <taxon>Pseudomonadota</taxon>
        <taxon>Gammaproteobacteria</taxon>
        <taxon>Enterobacterales</taxon>
        <taxon>Enterobacteriaceae</taxon>
        <taxon>Escherichia</taxon>
    </lineage>
</organism>
<reference evidence="1 5" key="2">
    <citation type="journal article" date="2019" name="Environ. Health Perspect.">
        <title>Inter-host Transmission of Carbapenemase-Producing Escherichia coli among Humans and Backyard Animals.</title>
        <authorList>
            <person name="Li J."/>
            <person name="Bi Z."/>
            <person name="Ma S."/>
            <person name="Chen B."/>
            <person name="Cai C."/>
            <person name="He J."/>
            <person name="Schwarz S."/>
            <person name="Sun C."/>
            <person name="Zhou Y."/>
            <person name="Yin J."/>
            <person name="Hulth A."/>
            <person name="Wang Y."/>
            <person name="Shen Z."/>
            <person name="Wang S."/>
            <person name="Wu C."/>
            <person name="Nilsson L.E."/>
            <person name="Walsh T.R."/>
            <person name="Borjesson S."/>
            <person name="Shen J."/>
            <person name="Sun Q."/>
            <person name="Wang Y."/>
        </authorList>
    </citation>
    <scope>NUCLEOTIDE SEQUENCE [LARGE SCALE GENOMIC DNA]</scope>
    <source>
        <strain evidence="1 5">A016f</strain>
    </source>
</reference>
<sequence length="35" mass="3944">HISMVSPQALEARRKVIKETILSWLLVDPSSTAHE</sequence>
<evidence type="ECO:0000313" key="5">
    <source>
        <dbReference type="Proteomes" id="UP000359125"/>
    </source>
</evidence>
<accession>A0A2S7HME6</accession>
<dbReference type="Proteomes" id="UP000281340">
    <property type="component" value="Unassembled WGS sequence"/>
</dbReference>
<dbReference type="AlphaFoldDB" id="A0A2S7HME6"/>